<reference evidence="2" key="1">
    <citation type="submission" date="2017-08" db="EMBL/GenBank/DDBJ databases">
        <authorList>
            <person name="Polle J.E."/>
            <person name="Barry K."/>
            <person name="Cushman J."/>
            <person name="Schmutz J."/>
            <person name="Tran D."/>
            <person name="Hathwaick L.T."/>
            <person name="Yim W.C."/>
            <person name="Jenkins J."/>
            <person name="Mckie-Krisberg Z.M."/>
            <person name="Prochnik S."/>
            <person name="Lindquist E."/>
            <person name="Dockter R.B."/>
            <person name="Adam C."/>
            <person name="Molina H."/>
            <person name="Bunkerborg J."/>
            <person name="Jin E."/>
            <person name="Buchheim M."/>
            <person name="Magnuson J."/>
        </authorList>
    </citation>
    <scope>NUCLEOTIDE SEQUENCE</scope>
    <source>
        <strain evidence="2">CCAP 19/18</strain>
    </source>
</reference>
<name>A0ABQ7FWD8_DUNSA</name>
<evidence type="ECO:0008006" key="4">
    <source>
        <dbReference type="Google" id="ProtNLM"/>
    </source>
</evidence>
<dbReference type="EMBL" id="MU070847">
    <property type="protein sequence ID" value="KAF5826542.1"/>
    <property type="molecule type" value="Genomic_DNA"/>
</dbReference>
<dbReference type="Proteomes" id="UP000815325">
    <property type="component" value="Unassembled WGS sequence"/>
</dbReference>
<proteinExistence type="predicted"/>
<evidence type="ECO:0000313" key="2">
    <source>
        <dbReference type="EMBL" id="KAF5826542.1"/>
    </source>
</evidence>
<accession>A0ABQ7FWD8</accession>
<evidence type="ECO:0000256" key="1">
    <source>
        <dbReference type="SAM" id="MobiDB-lite"/>
    </source>
</evidence>
<keyword evidence="3" id="KW-1185">Reference proteome</keyword>
<feature type="region of interest" description="Disordered" evidence="1">
    <location>
        <begin position="1"/>
        <end position="69"/>
    </location>
</feature>
<organism evidence="2 3">
    <name type="scientific">Dunaliella salina</name>
    <name type="common">Green alga</name>
    <name type="synonym">Protococcus salinus</name>
    <dbReference type="NCBI Taxonomy" id="3046"/>
    <lineage>
        <taxon>Eukaryota</taxon>
        <taxon>Viridiplantae</taxon>
        <taxon>Chlorophyta</taxon>
        <taxon>core chlorophytes</taxon>
        <taxon>Chlorophyceae</taxon>
        <taxon>CS clade</taxon>
        <taxon>Chlamydomonadales</taxon>
        <taxon>Dunaliellaceae</taxon>
        <taxon>Dunaliella</taxon>
    </lineage>
</organism>
<gene>
    <name evidence="2" type="ORF">DUNSADRAFT_2785</name>
</gene>
<evidence type="ECO:0000313" key="3">
    <source>
        <dbReference type="Proteomes" id="UP000815325"/>
    </source>
</evidence>
<protein>
    <recommendedName>
        <fullName evidence="4">Encoded protein</fullName>
    </recommendedName>
</protein>
<comment type="caution">
    <text evidence="2">The sequence shown here is derived from an EMBL/GenBank/DDBJ whole genome shotgun (WGS) entry which is preliminary data.</text>
</comment>
<sequence>MHRQKQQRQRQPWLLPMQIPRQISPPSPTTPFPSASASPPGEQAVPECTPLQRPLPPPQQPSLPLSNLTTPRRQTSINIPTIPTPAQLFCHLEPTNATSMPMKVPDPSIWGPQDILVGRKRYGLSKSALPCKLEGELALQRVPKDPQPNLSRVGVCNNQLQPDSFQRHHKNIMRYTGVLPHFLGVEACSLSL</sequence>